<evidence type="ECO:0000256" key="2">
    <source>
        <dbReference type="SAM" id="SignalP"/>
    </source>
</evidence>
<feature type="chain" id="PRO_5032446988" description="LPXTG cell wall anchor domain-containing protein" evidence="2">
    <location>
        <begin position="20"/>
        <end position="431"/>
    </location>
</feature>
<dbReference type="RefSeq" id="WP_179567310.1">
    <property type="nucleotide sequence ID" value="NZ_JACBZY010000001.1"/>
</dbReference>
<comment type="caution">
    <text evidence="3">The sequence shown here is derived from an EMBL/GenBank/DDBJ whole genome shotgun (WGS) entry which is preliminary data.</text>
</comment>
<dbReference type="AlphaFoldDB" id="A0A852YD87"/>
<feature type="signal peptide" evidence="2">
    <location>
        <begin position="1"/>
        <end position="19"/>
    </location>
</feature>
<organism evidence="3 4">
    <name type="scientific">Schumannella luteola</name>
    <dbReference type="NCBI Taxonomy" id="472059"/>
    <lineage>
        <taxon>Bacteria</taxon>
        <taxon>Bacillati</taxon>
        <taxon>Actinomycetota</taxon>
        <taxon>Actinomycetes</taxon>
        <taxon>Micrococcales</taxon>
        <taxon>Microbacteriaceae</taxon>
        <taxon>Schumannella</taxon>
    </lineage>
</organism>
<sequence length="431" mass="39243">MRRLLLSSSALVVGLAAVAAVGAPAVADSVSPNTCLSDCTAVFDTAGAHSFTAPAAATSLTVTVNGAAGAPASQAITNDSTALGGAGGSATVDLGVDGAGVTFDLGVGATGAGSSVSTDGDLLVLAGGGGGGGYVGRLDLPGQIFGTYPGGAGGSPTTVGVTPGATATAFGANPANGQGATAAPGAGGIGLAPGSAGSPSNGIGSVPGGAGGSRDIVVSGAPVTHTGGAGGGGYAGGGGGAVTQVDAGDDIIDDLVAPGGGGSGFLAAGLTATAGEPNAGPGSVTFTWSFSPAASTGSTTVHPGDSVTVDVTGLPANVAFDEVLDGAIVASGTSDADGAATVTFTVPAGQRAGAFPVQTLVDGVLAASTSAVTVVVDPAAATPSGSGTPAALAATGSDLPVGGMSAGALLIAAGAVLLVARRRIAAVRGAR</sequence>
<evidence type="ECO:0000313" key="3">
    <source>
        <dbReference type="EMBL" id="NYG99244.1"/>
    </source>
</evidence>
<keyword evidence="1" id="KW-0472">Membrane</keyword>
<protein>
    <recommendedName>
        <fullName evidence="5">LPXTG cell wall anchor domain-containing protein</fullName>
    </recommendedName>
</protein>
<name>A0A852YD87_9MICO</name>
<evidence type="ECO:0008006" key="5">
    <source>
        <dbReference type="Google" id="ProtNLM"/>
    </source>
</evidence>
<keyword evidence="1" id="KW-1133">Transmembrane helix</keyword>
<keyword evidence="4" id="KW-1185">Reference proteome</keyword>
<proteinExistence type="predicted"/>
<reference evidence="3 4" key="1">
    <citation type="submission" date="2020-07" db="EMBL/GenBank/DDBJ databases">
        <title>Sequencing the genomes of 1000 actinobacteria strains.</title>
        <authorList>
            <person name="Klenk H.-P."/>
        </authorList>
    </citation>
    <scope>NUCLEOTIDE SEQUENCE [LARGE SCALE GENOMIC DNA]</scope>
    <source>
        <strain evidence="3 4">DSM 23141</strain>
    </source>
</reference>
<evidence type="ECO:0000313" key="4">
    <source>
        <dbReference type="Proteomes" id="UP000553888"/>
    </source>
</evidence>
<gene>
    <name evidence="3" type="ORF">BJ979_001870</name>
</gene>
<keyword evidence="1" id="KW-0812">Transmembrane</keyword>
<feature type="transmembrane region" description="Helical" evidence="1">
    <location>
        <begin position="399"/>
        <end position="420"/>
    </location>
</feature>
<keyword evidence="2" id="KW-0732">Signal</keyword>
<dbReference type="EMBL" id="JACBZY010000001">
    <property type="protein sequence ID" value="NYG99244.1"/>
    <property type="molecule type" value="Genomic_DNA"/>
</dbReference>
<accession>A0A852YD87</accession>
<dbReference type="Proteomes" id="UP000553888">
    <property type="component" value="Unassembled WGS sequence"/>
</dbReference>
<evidence type="ECO:0000256" key="1">
    <source>
        <dbReference type="SAM" id="Phobius"/>
    </source>
</evidence>